<evidence type="ECO:0008006" key="3">
    <source>
        <dbReference type="Google" id="ProtNLM"/>
    </source>
</evidence>
<organism evidence="1 2">
    <name type="scientific">Candidatus Gallitreponema excrementavium</name>
    <dbReference type="NCBI Taxonomy" id="2840840"/>
    <lineage>
        <taxon>Bacteria</taxon>
        <taxon>Pseudomonadati</taxon>
        <taxon>Spirochaetota</taxon>
        <taxon>Spirochaetia</taxon>
        <taxon>Spirochaetales</taxon>
        <taxon>Candidatus Gallitreponema</taxon>
    </lineage>
</organism>
<evidence type="ECO:0000313" key="2">
    <source>
        <dbReference type="Proteomes" id="UP000823638"/>
    </source>
</evidence>
<gene>
    <name evidence="1" type="ORF">IAA81_09550</name>
</gene>
<name>A0A9D9HQM6_9SPIR</name>
<proteinExistence type="predicted"/>
<comment type="caution">
    <text evidence="1">The sequence shown here is derived from an EMBL/GenBank/DDBJ whole genome shotgun (WGS) entry which is preliminary data.</text>
</comment>
<protein>
    <recommendedName>
        <fullName evidence="3">ATPase</fullName>
    </recommendedName>
</protein>
<dbReference type="Proteomes" id="UP000823638">
    <property type="component" value="Unassembled WGS sequence"/>
</dbReference>
<evidence type="ECO:0000313" key="1">
    <source>
        <dbReference type="EMBL" id="MBO8458452.1"/>
    </source>
</evidence>
<sequence length="100" mass="11370">MVEKDIIGHLIDVEKLASDLLADAQAESEKRLSAARAQADSEFRIAYEALIKRLDADYKNKTEEIEKKRDSDIKAYDSMLESIPLNQSRFDSFVDSKLFG</sequence>
<dbReference type="AlphaFoldDB" id="A0A9D9HQM6"/>
<dbReference type="EMBL" id="JADIMM010000109">
    <property type="protein sequence ID" value="MBO8458452.1"/>
    <property type="molecule type" value="Genomic_DNA"/>
</dbReference>
<reference evidence="1" key="1">
    <citation type="submission" date="2020-10" db="EMBL/GenBank/DDBJ databases">
        <authorList>
            <person name="Gilroy R."/>
        </authorList>
    </citation>
    <scope>NUCLEOTIDE SEQUENCE</scope>
    <source>
        <strain evidence="1">10532</strain>
    </source>
</reference>
<reference evidence="1" key="2">
    <citation type="journal article" date="2021" name="PeerJ">
        <title>Extensive microbial diversity within the chicken gut microbiome revealed by metagenomics and culture.</title>
        <authorList>
            <person name="Gilroy R."/>
            <person name="Ravi A."/>
            <person name="Getino M."/>
            <person name="Pursley I."/>
            <person name="Horton D.L."/>
            <person name="Alikhan N.F."/>
            <person name="Baker D."/>
            <person name="Gharbi K."/>
            <person name="Hall N."/>
            <person name="Watson M."/>
            <person name="Adriaenssens E.M."/>
            <person name="Foster-Nyarko E."/>
            <person name="Jarju S."/>
            <person name="Secka A."/>
            <person name="Antonio M."/>
            <person name="Oren A."/>
            <person name="Chaudhuri R.R."/>
            <person name="La Ragione R."/>
            <person name="Hildebrand F."/>
            <person name="Pallen M.J."/>
        </authorList>
    </citation>
    <scope>NUCLEOTIDE SEQUENCE</scope>
    <source>
        <strain evidence="1">10532</strain>
    </source>
</reference>
<accession>A0A9D9HQM6</accession>